<keyword evidence="1" id="KW-0802">TPR repeat</keyword>
<dbReference type="Gene3D" id="3.40.50.410">
    <property type="entry name" value="von Willebrand factor, type A domain"/>
    <property type="match status" value="1"/>
</dbReference>
<dbReference type="Gene3D" id="1.25.40.10">
    <property type="entry name" value="Tetratricopeptide repeat domain"/>
    <property type="match status" value="1"/>
</dbReference>
<reference evidence="5 6" key="1">
    <citation type="submission" date="2023-12" db="EMBL/GenBank/DDBJ databases">
        <title>Stenotrophomonas guangdongensis sp. nov., isolated from wilted pepper plants (Capsicum annuum).</title>
        <authorList>
            <person name="Qiu M."/>
            <person name="Li Y."/>
            <person name="Liu Q."/>
            <person name="Zhang X."/>
            <person name="Huang Y."/>
            <person name="Guo R."/>
            <person name="Hu M."/>
            <person name="Zhou J."/>
            <person name="Zhou X."/>
        </authorList>
    </citation>
    <scope>NUCLEOTIDE SEQUENCE [LARGE SCALE GENOMIC DNA]</scope>
    <source>
        <strain evidence="5 6">MH1</strain>
    </source>
</reference>
<name>A0ABU5V5G1_9GAMM</name>
<feature type="transmembrane region" description="Helical" evidence="3">
    <location>
        <begin position="14"/>
        <end position="30"/>
    </location>
</feature>
<evidence type="ECO:0000259" key="4">
    <source>
        <dbReference type="PROSITE" id="PS50234"/>
    </source>
</evidence>
<keyword evidence="3" id="KW-0812">Transmembrane</keyword>
<dbReference type="SUPFAM" id="SSF53300">
    <property type="entry name" value="vWA-like"/>
    <property type="match status" value="1"/>
</dbReference>
<evidence type="ECO:0000313" key="5">
    <source>
        <dbReference type="EMBL" id="MEA5668590.1"/>
    </source>
</evidence>
<dbReference type="InterPro" id="IPR019734">
    <property type="entry name" value="TPR_rpt"/>
</dbReference>
<dbReference type="SMART" id="SM00028">
    <property type="entry name" value="TPR"/>
    <property type="match status" value="1"/>
</dbReference>
<feature type="compositionally biased region" description="Low complexity" evidence="2">
    <location>
        <begin position="442"/>
        <end position="527"/>
    </location>
</feature>
<evidence type="ECO:0000313" key="6">
    <source>
        <dbReference type="Proteomes" id="UP001301653"/>
    </source>
</evidence>
<sequence length="632" mass="69164">MNLLDALHFVRPDWLWALLLLPLAMLARWYRRRRHARWHDAVDPHLLPHVTTGGKARGGGWGTLALLLGLLLAVLALAGPSWRQVEQPLWESKTPLVILLDLSSSIRTPDLPPSRLLQARAKLATLLRERKGGEVALVAYAWEPFTVAPLTDDAANVALFLDALTPEVMPVDGQKLDKALAWAGTLLKQSGARQGDVLVLTDHADGAALAAAAPLRAAGYRVSVLGLGSLQGASYRDVRGEIEHAHLEETSLHALAAAGGGSYRRIAPTDADLQALDVLEPQVGKAERGQVPQGTSWQDEGYWLLLPLLLLGALAFRRPRQGAVAVVLCLLLPTLQPAHAATPVRAAVEPGTLWQRADQRQHQRLNDGVDAYRAGDFGMAQKRFEGIDTDQGWYNLGNALARQGKYDDAIKAYDRALQLHPGMPDAVANRQAVDAARKRRGQQGQQGQQGKPNQQDRQGQQQSGQQQSGQQQSGQQQSGQQQQGNPGQQSRQNGNDPRSQQQGQGRQSPSDQQQPQDGSRQGQQGRDGQQRRDQGGSGQAQPQQPLDAENGGAQQQADAAQRERMAQAMRQQADAAREGERAAAAARAAMTPEQRERQQALDAWMQRVPDEPGNLLKAKFQLEYERRMREQR</sequence>
<dbReference type="InterPro" id="IPR036465">
    <property type="entry name" value="vWFA_dom_sf"/>
</dbReference>
<dbReference type="Proteomes" id="UP001301653">
    <property type="component" value="Unassembled WGS sequence"/>
</dbReference>
<comment type="caution">
    <text evidence="5">The sequence shown here is derived from an EMBL/GenBank/DDBJ whole genome shotgun (WGS) entry which is preliminary data.</text>
</comment>
<feature type="repeat" description="TPR" evidence="1">
    <location>
        <begin position="390"/>
        <end position="423"/>
    </location>
</feature>
<organism evidence="5 6">
    <name type="scientific">Stenotrophomonas capsici</name>
    <dbReference type="NCBI Taxonomy" id="3110230"/>
    <lineage>
        <taxon>Bacteria</taxon>
        <taxon>Pseudomonadati</taxon>
        <taxon>Pseudomonadota</taxon>
        <taxon>Gammaproteobacteria</taxon>
        <taxon>Lysobacterales</taxon>
        <taxon>Lysobacteraceae</taxon>
        <taxon>Stenotrophomonas</taxon>
    </lineage>
</organism>
<feature type="domain" description="VWFA" evidence="4">
    <location>
        <begin position="95"/>
        <end position="283"/>
    </location>
</feature>
<dbReference type="PROSITE" id="PS50005">
    <property type="entry name" value="TPR"/>
    <property type="match status" value="1"/>
</dbReference>
<dbReference type="PROSITE" id="PS50234">
    <property type="entry name" value="VWFA"/>
    <property type="match status" value="1"/>
</dbReference>
<dbReference type="SUPFAM" id="SSF48452">
    <property type="entry name" value="TPR-like"/>
    <property type="match status" value="1"/>
</dbReference>
<dbReference type="Pfam" id="PF00515">
    <property type="entry name" value="TPR_1"/>
    <property type="match status" value="1"/>
</dbReference>
<dbReference type="Pfam" id="PF13519">
    <property type="entry name" value="VWA_2"/>
    <property type="match status" value="1"/>
</dbReference>
<dbReference type="InterPro" id="IPR011990">
    <property type="entry name" value="TPR-like_helical_dom_sf"/>
</dbReference>
<feature type="transmembrane region" description="Helical" evidence="3">
    <location>
        <begin position="64"/>
        <end position="82"/>
    </location>
</feature>
<evidence type="ECO:0000256" key="2">
    <source>
        <dbReference type="SAM" id="MobiDB-lite"/>
    </source>
</evidence>
<dbReference type="PROSITE" id="PS50293">
    <property type="entry name" value="TPR_REGION"/>
    <property type="match status" value="1"/>
</dbReference>
<dbReference type="RefSeq" id="WP_323439174.1">
    <property type="nucleotide sequence ID" value="NZ_JAYFUH010000249.1"/>
</dbReference>
<dbReference type="InterPro" id="IPR050768">
    <property type="entry name" value="UPF0353/GerABKA_families"/>
</dbReference>
<evidence type="ECO:0000256" key="1">
    <source>
        <dbReference type="PROSITE-ProRule" id="PRU00339"/>
    </source>
</evidence>
<evidence type="ECO:0000256" key="3">
    <source>
        <dbReference type="SAM" id="Phobius"/>
    </source>
</evidence>
<keyword evidence="6" id="KW-1185">Reference proteome</keyword>
<gene>
    <name evidence="5" type="ORF">VA603_13665</name>
</gene>
<protein>
    <submittedName>
        <fullName evidence="5">VWA domain-containing protein</fullName>
    </submittedName>
</protein>
<accession>A0ABU5V5G1</accession>
<proteinExistence type="predicted"/>
<dbReference type="InterPro" id="IPR002035">
    <property type="entry name" value="VWF_A"/>
</dbReference>
<dbReference type="PANTHER" id="PTHR22550:SF14">
    <property type="entry name" value="VWFA DOMAIN-CONTAINING PROTEIN"/>
    <property type="match status" value="1"/>
</dbReference>
<keyword evidence="3" id="KW-0472">Membrane</keyword>
<feature type="region of interest" description="Disordered" evidence="2">
    <location>
        <begin position="430"/>
        <end position="600"/>
    </location>
</feature>
<dbReference type="PANTHER" id="PTHR22550">
    <property type="entry name" value="SPORE GERMINATION PROTEIN"/>
    <property type="match status" value="1"/>
</dbReference>
<dbReference type="SMART" id="SM00327">
    <property type="entry name" value="VWA"/>
    <property type="match status" value="1"/>
</dbReference>
<keyword evidence="3" id="KW-1133">Transmembrane helix</keyword>
<dbReference type="EMBL" id="JAYFUH010000249">
    <property type="protein sequence ID" value="MEA5668590.1"/>
    <property type="molecule type" value="Genomic_DNA"/>
</dbReference>